<organism evidence="6 7">
    <name type="scientific">Paenibacillus chitinolyticus</name>
    <dbReference type="NCBI Taxonomy" id="79263"/>
    <lineage>
        <taxon>Bacteria</taxon>
        <taxon>Bacillati</taxon>
        <taxon>Bacillota</taxon>
        <taxon>Bacilli</taxon>
        <taxon>Bacillales</taxon>
        <taxon>Paenibacillaceae</taxon>
        <taxon>Paenibacillus</taxon>
    </lineage>
</organism>
<dbReference type="Proteomes" id="UP000288943">
    <property type="component" value="Chromosome"/>
</dbReference>
<feature type="transmembrane region" description="Helical" evidence="3">
    <location>
        <begin position="341"/>
        <end position="363"/>
    </location>
</feature>
<gene>
    <name evidence="5" type="ORF">M5X16_04650</name>
    <name evidence="6" type="ORF">PC41400_09735</name>
</gene>
<keyword evidence="3" id="KW-0472">Membrane</keyword>
<feature type="transmembrane region" description="Helical" evidence="3">
    <location>
        <begin position="54"/>
        <end position="75"/>
    </location>
</feature>
<dbReference type="OrthoDB" id="290051at2"/>
<feature type="transmembrane region" description="Helical" evidence="3">
    <location>
        <begin position="272"/>
        <end position="289"/>
    </location>
</feature>
<dbReference type="PANTHER" id="PTHR23028">
    <property type="entry name" value="ACETYLTRANSFERASE"/>
    <property type="match status" value="1"/>
</dbReference>
<feature type="transmembrane region" description="Helical" evidence="3">
    <location>
        <begin position="12"/>
        <end position="34"/>
    </location>
</feature>
<dbReference type="InterPro" id="IPR050879">
    <property type="entry name" value="Acyltransferase_3"/>
</dbReference>
<reference evidence="5 8" key="2">
    <citation type="submission" date="2022-05" db="EMBL/GenBank/DDBJ databases">
        <title>Genome Sequencing of Bee-Associated Microbes.</title>
        <authorList>
            <person name="Dunlap C."/>
        </authorList>
    </citation>
    <scope>NUCLEOTIDE SEQUENCE [LARGE SCALE GENOMIC DNA]</scope>
    <source>
        <strain evidence="5 8">NRRL B-23120</strain>
    </source>
</reference>
<feature type="domain" description="Acyltransferase 3" evidence="4">
    <location>
        <begin position="7"/>
        <end position="351"/>
    </location>
</feature>
<dbReference type="GeneID" id="95375087"/>
<feature type="transmembrane region" description="Helical" evidence="3">
    <location>
        <begin position="228"/>
        <end position="252"/>
    </location>
</feature>
<name>A0A410WUB7_9BACL</name>
<evidence type="ECO:0000313" key="8">
    <source>
        <dbReference type="Proteomes" id="UP001527202"/>
    </source>
</evidence>
<keyword evidence="8" id="KW-1185">Reference proteome</keyword>
<sequence length="397" mass="44361">MNEPKITYLDGLRGAAALVVVFAHFLQVFLPSMFEARPQVSHFAFDQWIPRTPLNLLFNGNFAVCLFFVLSGFVLSRRFFRYRNRSIVTAALLKRYFRLAVPAFCSLLLAFAVMKLDWNFYEEARGYTRATMPDPYTTVPSFGTLLEQGFVHTFFGYGMAYNPVLWTMTYELFGSFLVYGLLLAFGRSRFRFILYAAGGWLFRDSYYLGFVLGMLLSDLSAGSGRNLIVLRPGAVPVVLALLGLFLGSVPYVGWQGTFYAWLPLGPGGFPGVVTYRTAGAALVLLALLNSPSGQKLFGGRSMAYLGKLSFSLYLVHFAVLCSFSCLLFLRLDGWLPYGLNILVTTLVSLPLLFALAHLMYRLIDEPVVRLLSRVRFAARGRRNTGAAVRHAGTEAEL</sequence>
<keyword evidence="6" id="KW-0012">Acyltransferase</keyword>
<comment type="subcellular location">
    <subcellularLocation>
        <location evidence="1">Membrane</location>
    </subcellularLocation>
</comment>
<dbReference type="RefSeq" id="WP_042230931.1">
    <property type="nucleotide sequence ID" value="NZ_CP026520.1"/>
</dbReference>
<proteinExistence type="inferred from homology"/>
<dbReference type="InterPro" id="IPR002656">
    <property type="entry name" value="Acyl_transf_3_dom"/>
</dbReference>
<dbReference type="AlphaFoldDB" id="A0A410WUB7"/>
<evidence type="ECO:0000313" key="5">
    <source>
        <dbReference type="EMBL" id="MCY9595065.1"/>
    </source>
</evidence>
<feature type="transmembrane region" description="Helical" evidence="3">
    <location>
        <begin position="96"/>
        <end position="116"/>
    </location>
</feature>
<dbReference type="EMBL" id="JAMDMJ010000004">
    <property type="protein sequence ID" value="MCY9595065.1"/>
    <property type="molecule type" value="Genomic_DNA"/>
</dbReference>
<keyword evidence="3" id="KW-0812">Transmembrane</keyword>
<protein>
    <submittedName>
        <fullName evidence="6">Acyltransferase</fullName>
    </submittedName>
</protein>
<evidence type="ECO:0000256" key="2">
    <source>
        <dbReference type="ARBA" id="ARBA00007400"/>
    </source>
</evidence>
<keyword evidence="6" id="KW-0808">Transferase</keyword>
<comment type="similarity">
    <text evidence="2">Belongs to the acyltransferase 3 family.</text>
</comment>
<evidence type="ECO:0000313" key="6">
    <source>
        <dbReference type="EMBL" id="QAV17930.1"/>
    </source>
</evidence>
<evidence type="ECO:0000256" key="1">
    <source>
        <dbReference type="ARBA" id="ARBA00004370"/>
    </source>
</evidence>
<feature type="transmembrane region" description="Helical" evidence="3">
    <location>
        <begin position="310"/>
        <end position="329"/>
    </location>
</feature>
<dbReference type="Pfam" id="PF01757">
    <property type="entry name" value="Acyl_transf_3"/>
    <property type="match status" value="1"/>
</dbReference>
<dbReference type="KEGG" id="pchi:PC41400_09735"/>
<feature type="transmembrane region" description="Helical" evidence="3">
    <location>
        <begin position="164"/>
        <end position="186"/>
    </location>
</feature>
<dbReference type="PANTHER" id="PTHR23028:SF134">
    <property type="entry name" value="PUTATIVE (AFU_ORTHOLOGUE AFUA_4G08520)-RELATED"/>
    <property type="match status" value="1"/>
</dbReference>
<reference evidence="6 7" key="1">
    <citation type="submission" date="2018-01" db="EMBL/GenBank/DDBJ databases">
        <title>The whole genome sequencing and assembly of Paenibacillus chitinolyticus KCCM 41400 strain.</title>
        <authorList>
            <person name="Kim J.-Y."/>
            <person name="Park M.-K."/>
            <person name="Lee Y.-J."/>
            <person name="Yi H."/>
            <person name="Bahn Y.-S."/>
            <person name="Kim J.F."/>
            <person name="Lee D.-W."/>
        </authorList>
    </citation>
    <scope>NUCLEOTIDE SEQUENCE [LARGE SCALE GENOMIC DNA]</scope>
    <source>
        <strain evidence="6 7">KCCM 41400</strain>
    </source>
</reference>
<dbReference type="GO" id="GO:0016747">
    <property type="term" value="F:acyltransferase activity, transferring groups other than amino-acyl groups"/>
    <property type="evidence" value="ECO:0007669"/>
    <property type="project" value="InterPro"/>
</dbReference>
<dbReference type="EMBL" id="CP026520">
    <property type="protein sequence ID" value="QAV17930.1"/>
    <property type="molecule type" value="Genomic_DNA"/>
</dbReference>
<keyword evidence="3" id="KW-1133">Transmembrane helix</keyword>
<evidence type="ECO:0000313" key="7">
    <source>
        <dbReference type="Proteomes" id="UP000288943"/>
    </source>
</evidence>
<dbReference type="Proteomes" id="UP001527202">
    <property type="component" value="Unassembled WGS sequence"/>
</dbReference>
<accession>A0A410WUB7</accession>
<evidence type="ECO:0000259" key="4">
    <source>
        <dbReference type="Pfam" id="PF01757"/>
    </source>
</evidence>
<evidence type="ECO:0000256" key="3">
    <source>
        <dbReference type="SAM" id="Phobius"/>
    </source>
</evidence>